<dbReference type="AlphaFoldDB" id="A0AAW2JF33"/>
<dbReference type="EMBL" id="JACGWJ010000433">
    <property type="protein sequence ID" value="KAL0292428.1"/>
    <property type="molecule type" value="Genomic_DNA"/>
</dbReference>
<dbReference type="Gene3D" id="1.10.340.70">
    <property type="match status" value="1"/>
</dbReference>
<protein>
    <recommendedName>
        <fullName evidence="1">Integrase zinc-binding domain-containing protein</fullName>
    </recommendedName>
</protein>
<feature type="domain" description="Integrase zinc-binding" evidence="1">
    <location>
        <begin position="127"/>
        <end position="181"/>
    </location>
</feature>
<comment type="caution">
    <text evidence="2">The sequence shown here is derived from an EMBL/GenBank/DDBJ whole genome shotgun (WGS) entry which is preliminary data.</text>
</comment>
<reference evidence="2" key="1">
    <citation type="submission" date="2020-06" db="EMBL/GenBank/DDBJ databases">
        <authorList>
            <person name="Li T."/>
            <person name="Hu X."/>
            <person name="Zhang T."/>
            <person name="Song X."/>
            <person name="Zhang H."/>
            <person name="Dai N."/>
            <person name="Sheng W."/>
            <person name="Hou X."/>
            <person name="Wei L."/>
        </authorList>
    </citation>
    <scope>NUCLEOTIDE SEQUENCE</scope>
    <source>
        <strain evidence="2">G02</strain>
        <tissue evidence="2">Leaf</tissue>
    </source>
</reference>
<reference evidence="2" key="2">
    <citation type="journal article" date="2024" name="Plant">
        <title>Genomic evolution and insights into agronomic trait innovations of Sesamum species.</title>
        <authorList>
            <person name="Miao H."/>
            <person name="Wang L."/>
            <person name="Qu L."/>
            <person name="Liu H."/>
            <person name="Sun Y."/>
            <person name="Le M."/>
            <person name="Wang Q."/>
            <person name="Wei S."/>
            <person name="Zheng Y."/>
            <person name="Lin W."/>
            <person name="Duan Y."/>
            <person name="Cao H."/>
            <person name="Xiong S."/>
            <person name="Wang X."/>
            <person name="Wei L."/>
            <person name="Li C."/>
            <person name="Ma Q."/>
            <person name="Ju M."/>
            <person name="Zhao R."/>
            <person name="Li G."/>
            <person name="Mu C."/>
            <person name="Tian Q."/>
            <person name="Mei H."/>
            <person name="Zhang T."/>
            <person name="Gao T."/>
            <person name="Zhang H."/>
        </authorList>
    </citation>
    <scope>NUCLEOTIDE SEQUENCE</scope>
    <source>
        <strain evidence="2">G02</strain>
    </source>
</reference>
<organism evidence="2">
    <name type="scientific">Sesamum radiatum</name>
    <name type="common">Black benniseed</name>
    <dbReference type="NCBI Taxonomy" id="300843"/>
    <lineage>
        <taxon>Eukaryota</taxon>
        <taxon>Viridiplantae</taxon>
        <taxon>Streptophyta</taxon>
        <taxon>Embryophyta</taxon>
        <taxon>Tracheophyta</taxon>
        <taxon>Spermatophyta</taxon>
        <taxon>Magnoliopsida</taxon>
        <taxon>eudicotyledons</taxon>
        <taxon>Gunneridae</taxon>
        <taxon>Pentapetalae</taxon>
        <taxon>asterids</taxon>
        <taxon>lamiids</taxon>
        <taxon>Lamiales</taxon>
        <taxon>Pedaliaceae</taxon>
        <taxon>Sesamum</taxon>
    </lineage>
</organism>
<evidence type="ECO:0000313" key="2">
    <source>
        <dbReference type="EMBL" id="KAL0292428.1"/>
    </source>
</evidence>
<accession>A0AAW2JF33</accession>
<dbReference type="PANTHER" id="PTHR48475:SF2">
    <property type="entry name" value="RIBONUCLEASE H"/>
    <property type="match status" value="1"/>
</dbReference>
<gene>
    <name evidence="2" type="ORF">Sradi_6989900</name>
</gene>
<dbReference type="PANTHER" id="PTHR48475">
    <property type="entry name" value="RIBONUCLEASE H"/>
    <property type="match status" value="1"/>
</dbReference>
<sequence>MNNDAVLARVKELMVQFDKCTVQQIPRNENESVDALSKLGAIVAGIKNRNVTIMIMEHPAIEEAKEVQVVEERRSWKSDLVKYLKKAILPDDPIQANRIRFKAARFTMIGDELYKRTIDGPQLKCLDKEKAQYVLKEIHEDSCENHSGGRSLAQKVTRKGYFWPTLVRDVTDFAKKCESFQ</sequence>
<name>A0AAW2JF33_SESRA</name>
<proteinExistence type="predicted"/>
<dbReference type="InterPro" id="IPR041588">
    <property type="entry name" value="Integrase_H2C2"/>
</dbReference>
<dbReference type="Pfam" id="PF17921">
    <property type="entry name" value="Integrase_H2C2"/>
    <property type="match status" value="1"/>
</dbReference>
<evidence type="ECO:0000259" key="1">
    <source>
        <dbReference type="Pfam" id="PF17921"/>
    </source>
</evidence>